<feature type="region of interest" description="Disordered" evidence="1">
    <location>
        <begin position="108"/>
        <end position="128"/>
    </location>
</feature>
<dbReference type="GeneID" id="73352060"/>
<keyword evidence="3" id="KW-1185">Reference proteome</keyword>
<evidence type="ECO:0000313" key="3">
    <source>
        <dbReference type="Proteomes" id="UP000830671"/>
    </source>
</evidence>
<organism evidence="2 3">
    <name type="scientific">Colletotrichum lupini</name>
    <dbReference type="NCBI Taxonomy" id="145971"/>
    <lineage>
        <taxon>Eukaryota</taxon>
        <taxon>Fungi</taxon>
        <taxon>Dikarya</taxon>
        <taxon>Ascomycota</taxon>
        <taxon>Pezizomycotina</taxon>
        <taxon>Sordariomycetes</taxon>
        <taxon>Hypocreomycetidae</taxon>
        <taxon>Glomerellales</taxon>
        <taxon>Glomerellaceae</taxon>
        <taxon>Colletotrichum</taxon>
        <taxon>Colletotrichum acutatum species complex</taxon>
    </lineage>
</organism>
<reference evidence="2" key="1">
    <citation type="journal article" date="2021" name="Mol. Plant Microbe Interact.">
        <title>Complete Genome Sequence of the Plant-Pathogenic Fungus Colletotrichum lupini.</title>
        <authorList>
            <person name="Baroncelli R."/>
            <person name="Pensec F."/>
            <person name="Da Lio D."/>
            <person name="Boufleur T."/>
            <person name="Vicente I."/>
            <person name="Sarrocco S."/>
            <person name="Picot A."/>
            <person name="Baraldi E."/>
            <person name="Sukno S."/>
            <person name="Thon M."/>
            <person name="Le Floch G."/>
        </authorList>
    </citation>
    <scope>NUCLEOTIDE SEQUENCE</scope>
    <source>
        <strain evidence="2">IMI 504893</strain>
    </source>
</reference>
<gene>
    <name evidence="2" type="ORF">CLUP02_18147</name>
</gene>
<proteinExistence type="predicted"/>
<evidence type="ECO:0000256" key="1">
    <source>
        <dbReference type="SAM" id="MobiDB-lite"/>
    </source>
</evidence>
<dbReference type="EMBL" id="CP019472">
    <property type="protein sequence ID" value="UQC76633.1"/>
    <property type="molecule type" value="Genomic_DNA"/>
</dbReference>
<evidence type="ECO:0000313" key="2">
    <source>
        <dbReference type="EMBL" id="UQC76633.1"/>
    </source>
</evidence>
<dbReference type="RefSeq" id="XP_049138274.1">
    <property type="nucleotide sequence ID" value="XM_049297050.1"/>
</dbReference>
<dbReference type="Proteomes" id="UP000830671">
    <property type="component" value="Chromosome 10"/>
</dbReference>
<accession>A0A9Q8SGG1</accession>
<protein>
    <submittedName>
        <fullName evidence="2">Uncharacterized protein</fullName>
    </submittedName>
</protein>
<dbReference type="KEGG" id="clup:CLUP02_18147"/>
<sequence>MGLPSGHNTKHVIWPEVHVIWTFELQSSPFLGRRSILDGVPDLVITPYSKVLQITPISLEMSTQPRLPPYPPHRNEQYDAEWLFPDFFAESPMGPLAVVTLDCIRGPGPTRPLSREQPAELPGSQPREKINGIRDRHARLDLTFPFPSLPTPVLQSATAHYEALAPKRDDGMPSDS</sequence>
<name>A0A9Q8SGG1_9PEZI</name>
<dbReference type="AlphaFoldDB" id="A0A9Q8SGG1"/>